<evidence type="ECO:0000256" key="8">
    <source>
        <dbReference type="SAM" id="SignalP"/>
    </source>
</evidence>
<accession>A0AA49JJ50</accession>
<evidence type="ECO:0000256" key="7">
    <source>
        <dbReference type="PROSITE-ProRule" id="PRU01379"/>
    </source>
</evidence>
<keyword evidence="6" id="KW-0482">Metalloprotease</keyword>
<dbReference type="GO" id="GO:0008270">
    <property type="term" value="F:zinc ion binding"/>
    <property type="evidence" value="ECO:0007669"/>
    <property type="project" value="InterPro"/>
</dbReference>
<name>A0AA49JJ50_9BACT</name>
<evidence type="ECO:0000256" key="6">
    <source>
        <dbReference type="ARBA" id="ARBA00023049"/>
    </source>
</evidence>
<dbReference type="InterPro" id="IPR000834">
    <property type="entry name" value="Peptidase_M14"/>
</dbReference>
<dbReference type="GO" id="GO:0006508">
    <property type="term" value="P:proteolysis"/>
    <property type="evidence" value="ECO:0007669"/>
    <property type="project" value="UniProtKB-KW"/>
</dbReference>
<feature type="chain" id="PRO_5041278421" evidence="8">
    <location>
        <begin position="20"/>
        <end position="475"/>
    </location>
</feature>
<dbReference type="EMBL" id="CP120682">
    <property type="protein sequence ID" value="WKN38472.1"/>
    <property type="molecule type" value="Genomic_DNA"/>
</dbReference>
<evidence type="ECO:0000313" key="10">
    <source>
        <dbReference type="EMBL" id="WKN38472.1"/>
    </source>
</evidence>
<evidence type="ECO:0000259" key="9">
    <source>
        <dbReference type="PROSITE" id="PS52035"/>
    </source>
</evidence>
<feature type="signal peptide" evidence="8">
    <location>
        <begin position="1"/>
        <end position="19"/>
    </location>
</feature>
<sequence>MKWLLLFFSFLSLSVNVSAQFLSVPAAAYKSYEQYREPTITHRRFKHRDIEPLLLALRDHPTFKVTKLGESIEGRAIYDVSFGSGETTVLLWSQMHGDETTATMAGLDLFNFFTQSDELDPLRKQILDHLTIHFVPMLNPDGAEQFQRYNAIDMDLNRDALRRQSPESRLLKQLRDSLQADFGFNLHDQSTYYTAGVNSHPATISFLAPAYNYEKEVNDIRKRALQLIVLLNDAIQNFIPKQVARYDDDFEPRAFGDNIQKWGTSTVLIESGGYTNDPEKQEIRKVNFVLILTALHAIAEKNYQKAPVEDYYKIPENERYLYDLVVRNVQREKNGNYYTVDVGINRDDIDFDDHQQFYYLSSIQNIGDLSTYYGYEDFNAEAMVAVPGKVYEETLRDLAAVAELDAKSLLRQGYTTVRVEKLNYPQELRATLLLDVITDDARYDHELLLGNRPNFILKKQNKTMFAVVNGVLVEL</sequence>
<dbReference type="Gene3D" id="3.40.630.10">
    <property type="entry name" value="Zn peptidases"/>
    <property type="match status" value="1"/>
</dbReference>
<comment type="cofactor">
    <cofactor evidence="1">
        <name>Zn(2+)</name>
        <dbReference type="ChEBI" id="CHEBI:29105"/>
    </cofactor>
</comment>
<evidence type="ECO:0000256" key="1">
    <source>
        <dbReference type="ARBA" id="ARBA00001947"/>
    </source>
</evidence>
<reference evidence="10" key="1">
    <citation type="journal article" date="2023" name="Comput. Struct. Biotechnol. J.">
        <title>Discovery of a novel marine Bacteroidetes with a rich repertoire of carbohydrate-active enzymes.</title>
        <authorList>
            <person name="Chen B."/>
            <person name="Liu G."/>
            <person name="Chen Q."/>
            <person name="Wang H."/>
            <person name="Liu L."/>
            <person name="Tang K."/>
        </authorList>
    </citation>
    <scope>NUCLEOTIDE SEQUENCE</scope>
    <source>
        <strain evidence="10">TK19036</strain>
    </source>
</reference>
<comment type="similarity">
    <text evidence="2 7">Belongs to the peptidase M14 family.</text>
</comment>
<evidence type="ECO:0000256" key="3">
    <source>
        <dbReference type="ARBA" id="ARBA00022670"/>
    </source>
</evidence>
<keyword evidence="4" id="KW-0378">Hydrolase</keyword>
<dbReference type="AlphaFoldDB" id="A0AA49JJ50"/>
<dbReference type="PROSITE" id="PS52035">
    <property type="entry name" value="PEPTIDASE_M14"/>
    <property type="match status" value="1"/>
</dbReference>
<proteinExistence type="inferred from homology"/>
<dbReference type="SUPFAM" id="SSF53187">
    <property type="entry name" value="Zn-dependent exopeptidases"/>
    <property type="match status" value="1"/>
</dbReference>
<comment type="caution">
    <text evidence="7">Lacks conserved residue(s) required for the propagation of feature annotation.</text>
</comment>
<evidence type="ECO:0000256" key="2">
    <source>
        <dbReference type="ARBA" id="ARBA00005988"/>
    </source>
</evidence>
<keyword evidence="10" id="KW-0121">Carboxypeptidase</keyword>
<dbReference type="Pfam" id="PF00246">
    <property type="entry name" value="Peptidase_M14"/>
    <property type="match status" value="1"/>
</dbReference>
<keyword evidence="5" id="KW-0862">Zinc</keyword>
<protein>
    <submittedName>
        <fullName evidence="10">M14 family zinc carboxypeptidase</fullName>
    </submittedName>
</protein>
<evidence type="ECO:0000256" key="4">
    <source>
        <dbReference type="ARBA" id="ARBA00022801"/>
    </source>
</evidence>
<keyword evidence="3" id="KW-0645">Protease</keyword>
<gene>
    <name evidence="10" type="ORF">K4G66_07120</name>
</gene>
<reference evidence="10" key="2">
    <citation type="journal article" date="2024" name="Antonie Van Leeuwenhoek">
        <title>Roseihalotalea indica gen. nov., sp. nov., a halophilic Bacteroidetes from mesopelagic Southwest Indian Ocean with higher carbohydrate metabolic potential.</title>
        <authorList>
            <person name="Chen B."/>
            <person name="Zhang M."/>
            <person name="Lin D."/>
            <person name="Ye J."/>
            <person name="Tang K."/>
        </authorList>
    </citation>
    <scope>NUCLEOTIDE SEQUENCE</scope>
    <source>
        <strain evidence="10">TK19036</strain>
    </source>
</reference>
<dbReference type="GO" id="GO:0005615">
    <property type="term" value="C:extracellular space"/>
    <property type="evidence" value="ECO:0007669"/>
    <property type="project" value="TreeGrafter"/>
</dbReference>
<dbReference type="PANTHER" id="PTHR11705:SF143">
    <property type="entry name" value="SLL0236 PROTEIN"/>
    <property type="match status" value="1"/>
</dbReference>
<dbReference type="PANTHER" id="PTHR11705">
    <property type="entry name" value="PROTEASE FAMILY M14 CARBOXYPEPTIDASE A,B"/>
    <property type="match status" value="1"/>
</dbReference>
<dbReference type="SMART" id="SM00631">
    <property type="entry name" value="Zn_pept"/>
    <property type="match status" value="1"/>
</dbReference>
<feature type="domain" description="Peptidase M14" evidence="9">
    <location>
        <begin position="43"/>
        <end position="294"/>
    </location>
</feature>
<organism evidence="10">
    <name type="scientific">Roseihalotalea indica</name>
    <dbReference type="NCBI Taxonomy" id="2867963"/>
    <lineage>
        <taxon>Bacteria</taxon>
        <taxon>Pseudomonadati</taxon>
        <taxon>Bacteroidota</taxon>
        <taxon>Cytophagia</taxon>
        <taxon>Cytophagales</taxon>
        <taxon>Catalimonadaceae</taxon>
        <taxon>Roseihalotalea</taxon>
    </lineage>
</organism>
<dbReference type="GO" id="GO:0004181">
    <property type="term" value="F:metallocarboxypeptidase activity"/>
    <property type="evidence" value="ECO:0007669"/>
    <property type="project" value="InterPro"/>
</dbReference>
<keyword evidence="8" id="KW-0732">Signal</keyword>
<evidence type="ECO:0000256" key="5">
    <source>
        <dbReference type="ARBA" id="ARBA00022833"/>
    </source>
</evidence>